<name>A0A0E9XKB2_ANGAN</name>
<reference evidence="1" key="1">
    <citation type="submission" date="2014-11" db="EMBL/GenBank/DDBJ databases">
        <authorList>
            <person name="Amaro Gonzalez C."/>
        </authorList>
    </citation>
    <scope>NUCLEOTIDE SEQUENCE</scope>
</reference>
<reference evidence="1" key="2">
    <citation type="journal article" date="2015" name="Fish Shellfish Immunol.">
        <title>Early steps in the European eel (Anguilla anguilla)-Vibrio vulnificus interaction in the gills: Role of the RtxA13 toxin.</title>
        <authorList>
            <person name="Callol A."/>
            <person name="Pajuelo D."/>
            <person name="Ebbesson L."/>
            <person name="Teles M."/>
            <person name="MacKenzie S."/>
            <person name="Amaro C."/>
        </authorList>
    </citation>
    <scope>NUCLEOTIDE SEQUENCE</scope>
</reference>
<dbReference type="AlphaFoldDB" id="A0A0E9XKB2"/>
<dbReference type="EMBL" id="GBXM01005395">
    <property type="protein sequence ID" value="JAI03183.1"/>
    <property type="molecule type" value="Transcribed_RNA"/>
</dbReference>
<proteinExistence type="predicted"/>
<organism evidence="1">
    <name type="scientific">Anguilla anguilla</name>
    <name type="common">European freshwater eel</name>
    <name type="synonym">Muraena anguilla</name>
    <dbReference type="NCBI Taxonomy" id="7936"/>
    <lineage>
        <taxon>Eukaryota</taxon>
        <taxon>Metazoa</taxon>
        <taxon>Chordata</taxon>
        <taxon>Craniata</taxon>
        <taxon>Vertebrata</taxon>
        <taxon>Euteleostomi</taxon>
        <taxon>Actinopterygii</taxon>
        <taxon>Neopterygii</taxon>
        <taxon>Teleostei</taxon>
        <taxon>Anguilliformes</taxon>
        <taxon>Anguillidae</taxon>
        <taxon>Anguilla</taxon>
    </lineage>
</organism>
<accession>A0A0E9XKB2</accession>
<protein>
    <submittedName>
        <fullName evidence="1">Uncharacterized protein</fullName>
    </submittedName>
</protein>
<sequence>MMKMTTKRKMTMTILKMSQTMTINPKRVFEPNRQMYFEAICILFCA</sequence>
<evidence type="ECO:0000313" key="1">
    <source>
        <dbReference type="EMBL" id="JAI03183.1"/>
    </source>
</evidence>